<evidence type="ECO:0000259" key="1">
    <source>
        <dbReference type="Pfam" id="PF24135"/>
    </source>
</evidence>
<proteinExistence type="predicted"/>
<dbReference type="SUPFAM" id="SSF49785">
    <property type="entry name" value="Galactose-binding domain-like"/>
    <property type="match status" value="1"/>
</dbReference>
<dbReference type="Gene3D" id="2.60.120.260">
    <property type="entry name" value="Galactose-binding domain-like"/>
    <property type="match status" value="1"/>
</dbReference>
<reference evidence="2" key="1">
    <citation type="journal article" date="2023" name="Mol. Biol. Evol.">
        <title>Third-Generation Sequencing Reveals the Adaptive Role of the Epigenome in Three Deep-Sea Polychaetes.</title>
        <authorList>
            <person name="Perez M."/>
            <person name="Aroh O."/>
            <person name="Sun Y."/>
            <person name="Lan Y."/>
            <person name="Juniper S.K."/>
            <person name="Young C.R."/>
            <person name="Angers B."/>
            <person name="Qian P.Y."/>
        </authorList>
    </citation>
    <scope>NUCLEOTIDE SEQUENCE</scope>
    <source>
        <strain evidence="2">P08H-3</strain>
    </source>
</reference>
<dbReference type="EMBL" id="JAODUP010000443">
    <property type="protein sequence ID" value="KAK2149635.1"/>
    <property type="molecule type" value="Genomic_DNA"/>
</dbReference>
<feature type="non-terminal residue" evidence="2">
    <location>
        <position position="1"/>
    </location>
</feature>
<dbReference type="InterPro" id="IPR008979">
    <property type="entry name" value="Galactose-bd-like_sf"/>
</dbReference>
<keyword evidence="3" id="KW-1185">Reference proteome</keyword>
<name>A0AAD9MY13_9ANNE</name>
<organism evidence="2 3">
    <name type="scientific">Paralvinella palmiformis</name>
    <dbReference type="NCBI Taxonomy" id="53620"/>
    <lineage>
        <taxon>Eukaryota</taxon>
        <taxon>Metazoa</taxon>
        <taxon>Spiralia</taxon>
        <taxon>Lophotrochozoa</taxon>
        <taxon>Annelida</taxon>
        <taxon>Polychaeta</taxon>
        <taxon>Sedentaria</taxon>
        <taxon>Canalipalpata</taxon>
        <taxon>Terebellida</taxon>
        <taxon>Terebelliformia</taxon>
        <taxon>Alvinellidae</taxon>
        <taxon>Paralvinella</taxon>
    </lineage>
</organism>
<accession>A0AAD9MY13</accession>
<comment type="caution">
    <text evidence="2">The sequence shown here is derived from an EMBL/GenBank/DDBJ whole genome shotgun (WGS) entry which is preliminary data.</text>
</comment>
<sequence length="363" mass="41022">GNVCQVVNVIYTNSNYACDVIARFPYNKDEIVNLTRNNPNGKLVIKQTLCPKVNLTRRVGITYTVSSYLSVSFQCEYAINGIIAAGANNEWVSKGEKEGIYEVIAHKMAYPIRYVMFSLSIFVVDSVSLFWKHYHKKVGADTISSYQVKGPLDCEKVCVEMGDACQAVNAIYTNSKYACDVMARFAYTEDEVQNLTANNPNGKLIIKRGPMVNLTRLNGTTCTASSSKSSYVGCEKAMNEMITPEYNNEWTSDQEKEGAWLKITFPRKAMVFKVQIWRRCSRHDQCDELFLEFSDGSNFTLDTVCVQNTYWQSCDGPHLFIESNISSGKATNWVNLTGYNRCNDYNGNFGFREVQYIGRISDV</sequence>
<protein>
    <recommendedName>
        <fullName evidence="1">DUF7402 domain-containing protein</fullName>
    </recommendedName>
</protein>
<dbReference type="InterPro" id="IPR055826">
    <property type="entry name" value="DUF7402"/>
</dbReference>
<dbReference type="AlphaFoldDB" id="A0AAD9MY13"/>
<evidence type="ECO:0000313" key="2">
    <source>
        <dbReference type="EMBL" id="KAK2149635.1"/>
    </source>
</evidence>
<evidence type="ECO:0000313" key="3">
    <source>
        <dbReference type="Proteomes" id="UP001208570"/>
    </source>
</evidence>
<feature type="domain" description="DUF7402" evidence="1">
    <location>
        <begin position="220"/>
        <end position="303"/>
    </location>
</feature>
<dbReference type="Proteomes" id="UP001208570">
    <property type="component" value="Unassembled WGS sequence"/>
</dbReference>
<gene>
    <name evidence="2" type="ORF">LSH36_443g03027</name>
</gene>
<dbReference type="Pfam" id="PF24135">
    <property type="entry name" value="DUF7402"/>
    <property type="match status" value="1"/>
</dbReference>